<dbReference type="InterPro" id="IPR011009">
    <property type="entry name" value="Kinase-like_dom_sf"/>
</dbReference>
<reference evidence="5 6" key="1">
    <citation type="submission" date="2024-02" db="EMBL/GenBank/DDBJ databases">
        <title>A draft genome for the cacao thread blight pathogen Marasmius crinis-equi.</title>
        <authorList>
            <person name="Cohen S.P."/>
            <person name="Baruah I.K."/>
            <person name="Amoako-Attah I."/>
            <person name="Bukari Y."/>
            <person name="Meinhardt L.W."/>
            <person name="Bailey B.A."/>
        </authorList>
    </citation>
    <scope>NUCLEOTIDE SEQUENCE [LARGE SCALE GENOMIC DNA]</scope>
    <source>
        <strain evidence="5 6">GH-76</strain>
    </source>
</reference>
<dbReference type="InterPro" id="IPR051681">
    <property type="entry name" value="Ser/Thr_Kinases-Pseudokinases"/>
</dbReference>
<evidence type="ECO:0000256" key="1">
    <source>
        <dbReference type="ARBA" id="ARBA00022741"/>
    </source>
</evidence>
<accession>A0ABR3FHY8</accession>
<evidence type="ECO:0000256" key="2">
    <source>
        <dbReference type="ARBA" id="ARBA00022840"/>
    </source>
</evidence>
<gene>
    <name evidence="5" type="ORF">V5O48_007024</name>
</gene>
<keyword evidence="2" id="KW-0067">ATP-binding</keyword>
<sequence length="919" mass="104283">MNMTWGEIYVRHLLGSMGNYCPLPIPSPSRDTTGRPFSADGVRVGDVGIFKYDESFETLLNVAKPEDSPPTNSDSLLDPQSMAKFELDVRVQCQGMQIIAPEVQCSPLRYAGVYDTESTHHLEVTNGPPTGALLWLPQGSFSHNLRGRRDKLEACIWKNYHKWLTLAEQQEGTLFDAQTVCLVTGIVKCPAWAIAVWKGISVKESALQLKASRLDDHYSWETLPNNCNLSCHPNIASRGLWRQITYFMCRFLPSFSSWILWKPPCNQDVFVRGYWITRENPISTTPPPPPSGRVLRNQDSVGEHRSSVDVEAGAEGDGRRSQDPTGGGRSPTRSAHRDTNPPWSRSFRRGADSNDGSMDTSTFTRQLQVNTVDRDWLTLGLGVAARSPCELINRFALALYAIVERSEGSSLPRKRCAISHDDDWNGIVKELEACGEAFYLDEFSFIRKISSKLKFVIDKDIIRPSKLLDNEKGLVDHYMDDFPTRDSISIYVKILPSRPSRLRLEESASYRRPFERQGIAIPDLDATRELLRTYKRSQERGRVNFPEFDEMLRLRGESAQARIDSLEKIANSLDPTVDQNLRLSSLELLIRLSKLSGLLPQCIPRIKQLTFSKEGPFAGGAQGRVWRAKVGGMADCAVKIAPCYEWERNEHADQEREQVFEAYLQEAIIWKRLDHPNVLPLLGIHWENDVQALCLVTYYLPERSLKVALDCEKARKKIDTYTVVYDIASALEYLHSQNVVHGDLSDNSILMTEDFRACLCDFGLSHFALPLEPDKFSTRLSGEPGYMSPSSLKSRRPSEKADDVYAFGHVCYEILVKKHIPAGRRPTIAEFPPKLAEYQGYRELWTLIQDCRKKDGSTRPSAGDLVRRVVEIIEDLPSTGRLEKIWNPPEWNRDVTDLIQLQEQESIEQESIDASWLRQ</sequence>
<dbReference type="SUPFAM" id="SSF56112">
    <property type="entry name" value="Protein kinase-like (PK-like)"/>
    <property type="match status" value="1"/>
</dbReference>
<evidence type="ECO:0000259" key="4">
    <source>
        <dbReference type="PROSITE" id="PS50011"/>
    </source>
</evidence>
<dbReference type="PROSITE" id="PS50011">
    <property type="entry name" value="PROTEIN_KINASE_DOM"/>
    <property type="match status" value="1"/>
</dbReference>
<keyword evidence="1" id="KW-0547">Nucleotide-binding</keyword>
<evidence type="ECO:0000313" key="5">
    <source>
        <dbReference type="EMBL" id="KAL0574950.1"/>
    </source>
</evidence>
<dbReference type="Proteomes" id="UP001465976">
    <property type="component" value="Unassembled WGS sequence"/>
</dbReference>
<dbReference type="EMBL" id="JBAHYK010000349">
    <property type="protein sequence ID" value="KAL0574950.1"/>
    <property type="molecule type" value="Genomic_DNA"/>
</dbReference>
<evidence type="ECO:0000256" key="3">
    <source>
        <dbReference type="SAM" id="MobiDB-lite"/>
    </source>
</evidence>
<evidence type="ECO:0000313" key="6">
    <source>
        <dbReference type="Proteomes" id="UP001465976"/>
    </source>
</evidence>
<comment type="caution">
    <text evidence="5">The sequence shown here is derived from an EMBL/GenBank/DDBJ whole genome shotgun (WGS) entry which is preliminary data.</text>
</comment>
<dbReference type="InterPro" id="IPR000719">
    <property type="entry name" value="Prot_kinase_dom"/>
</dbReference>
<feature type="region of interest" description="Disordered" evidence="3">
    <location>
        <begin position="280"/>
        <end position="360"/>
    </location>
</feature>
<dbReference type="PANTHER" id="PTHR44329:SF298">
    <property type="entry name" value="MIXED LINEAGE KINASE DOMAIN-LIKE PROTEIN"/>
    <property type="match status" value="1"/>
</dbReference>
<dbReference type="Gene3D" id="1.10.510.10">
    <property type="entry name" value="Transferase(Phosphotransferase) domain 1"/>
    <property type="match status" value="1"/>
</dbReference>
<protein>
    <recommendedName>
        <fullName evidence="4">Protein kinase domain-containing protein</fullName>
    </recommendedName>
</protein>
<dbReference type="PANTHER" id="PTHR44329">
    <property type="entry name" value="SERINE/THREONINE-PROTEIN KINASE TNNI3K-RELATED"/>
    <property type="match status" value="1"/>
</dbReference>
<dbReference type="InterPro" id="IPR001245">
    <property type="entry name" value="Ser-Thr/Tyr_kinase_cat_dom"/>
</dbReference>
<organism evidence="5 6">
    <name type="scientific">Marasmius crinis-equi</name>
    <dbReference type="NCBI Taxonomy" id="585013"/>
    <lineage>
        <taxon>Eukaryota</taxon>
        <taxon>Fungi</taxon>
        <taxon>Dikarya</taxon>
        <taxon>Basidiomycota</taxon>
        <taxon>Agaricomycotina</taxon>
        <taxon>Agaricomycetes</taxon>
        <taxon>Agaricomycetidae</taxon>
        <taxon>Agaricales</taxon>
        <taxon>Marasmiineae</taxon>
        <taxon>Marasmiaceae</taxon>
        <taxon>Marasmius</taxon>
    </lineage>
</organism>
<name>A0ABR3FHY8_9AGAR</name>
<keyword evidence="6" id="KW-1185">Reference proteome</keyword>
<feature type="domain" description="Protein kinase" evidence="4">
    <location>
        <begin position="611"/>
        <end position="873"/>
    </location>
</feature>
<dbReference type="Pfam" id="PF07714">
    <property type="entry name" value="PK_Tyr_Ser-Thr"/>
    <property type="match status" value="1"/>
</dbReference>
<proteinExistence type="predicted"/>